<dbReference type="RefSeq" id="WP_332616661.1">
    <property type="nucleotide sequence ID" value="NZ_JAXGFP010000004.1"/>
</dbReference>
<dbReference type="PROSITE" id="PS51257">
    <property type="entry name" value="PROKAR_LIPOPROTEIN"/>
    <property type="match status" value="1"/>
</dbReference>
<dbReference type="EMBL" id="JAXGFP010000004">
    <property type="protein sequence ID" value="MEG3184158.1"/>
    <property type="molecule type" value="Genomic_DNA"/>
</dbReference>
<evidence type="ECO:0000313" key="1">
    <source>
        <dbReference type="EMBL" id="MEG3184158.1"/>
    </source>
</evidence>
<gene>
    <name evidence="1" type="ORF">SNE34_09060</name>
</gene>
<evidence type="ECO:0000313" key="2">
    <source>
        <dbReference type="Proteomes" id="UP001355056"/>
    </source>
</evidence>
<proteinExistence type="predicted"/>
<evidence type="ECO:0008006" key="3">
    <source>
        <dbReference type="Google" id="ProtNLM"/>
    </source>
</evidence>
<sequence>MRKTIVSVTLLCLLAAGCDQKSSVDQGASSPIDGAATPGPAKSSSVKALVLADNYTPTFALQVRSQRHEAAGAKFRHVVITEYLDMDAPEVIATIQSDLASHGFAVAAPVAHGDATRLVGKKEGLQFFADVHDSPTVELQAENARGIVSFTWMDGDSR</sequence>
<dbReference type="Proteomes" id="UP001355056">
    <property type="component" value="Unassembled WGS sequence"/>
</dbReference>
<reference evidence="1 2" key="1">
    <citation type="journal article" date="2016" name="Int. J. Syst. Evol. Microbiol.">
        <title>Lysobacter erysipheiresistens sp. nov., an antagonist of powdery mildew, isolated from tobacco-cultivated soil.</title>
        <authorList>
            <person name="Xie B."/>
            <person name="Li T."/>
            <person name="Lin X."/>
            <person name="Wang C.J."/>
            <person name="Chen Y.J."/>
            <person name="Liu W.J."/>
            <person name="Zhao Z.W."/>
        </authorList>
    </citation>
    <scope>NUCLEOTIDE SEQUENCE [LARGE SCALE GENOMIC DNA]</scope>
    <source>
        <strain evidence="1 2">RS-LYSO-3</strain>
    </source>
</reference>
<comment type="caution">
    <text evidence="1">The sequence shown here is derived from an EMBL/GenBank/DDBJ whole genome shotgun (WGS) entry which is preliminary data.</text>
</comment>
<name>A0ABU7YYW7_9GAMM</name>
<accession>A0ABU7YYW7</accession>
<protein>
    <recommendedName>
        <fullName evidence="3">Lipoprotein</fullName>
    </recommendedName>
</protein>
<keyword evidence="2" id="KW-1185">Reference proteome</keyword>
<organism evidence="1 2">
    <name type="scientific">Novilysobacter erysipheiresistens</name>
    <dbReference type="NCBI Taxonomy" id="1749332"/>
    <lineage>
        <taxon>Bacteria</taxon>
        <taxon>Pseudomonadati</taxon>
        <taxon>Pseudomonadota</taxon>
        <taxon>Gammaproteobacteria</taxon>
        <taxon>Lysobacterales</taxon>
        <taxon>Lysobacteraceae</taxon>
        <taxon>Novilysobacter</taxon>
    </lineage>
</organism>